<evidence type="ECO:0000256" key="1">
    <source>
        <dbReference type="SAM" id="MobiDB-lite"/>
    </source>
</evidence>
<accession>A0A6J3MF40</accession>
<feature type="region of interest" description="Disordered" evidence="1">
    <location>
        <begin position="91"/>
        <end position="123"/>
    </location>
</feature>
<reference evidence="3" key="1">
    <citation type="submission" date="2020-01" db="EMBL/GenBank/DDBJ databases">
        <authorList>
            <consortium name="DOE Joint Genome Institute"/>
            <person name="Haridas S."/>
            <person name="Albert R."/>
            <person name="Binder M."/>
            <person name="Bloem J."/>
            <person name="Labutti K."/>
            <person name="Salamov A."/>
            <person name="Andreopoulos B."/>
            <person name="Baker S.E."/>
            <person name="Barry K."/>
            <person name="Bills G."/>
            <person name="Bluhm B.H."/>
            <person name="Cannon C."/>
            <person name="Castanera R."/>
            <person name="Culley D.E."/>
            <person name="Daum C."/>
            <person name="Ezra D."/>
            <person name="Gonzalez J.B."/>
            <person name="Henrissat B."/>
            <person name="Kuo A."/>
            <person name="Liang C."/>
            <person name="Lipzen A."/>
            <person name="Lutzoni F."/>
            <person name="Magnuson J."/>
            <person name="Mondo S."/>
            <person name="Nolan M."/>
            <person name="Ohm R."/>
            <person name="Pangilinan J."/>
            <person name="Park H.-J."/>
            <person name="Ramirez L."/>
            <person name="Alfaro M."/>
            <person name="Sun H."/>
            <person name="Tritt A."/>
            <person name="Yoshinaga Y."/>
            <person name="Zwiers L.-H."/>
            <person name="Turgeon B.G."/>
            <person name="Goodwin S.B."/>
            <person name="Spatafora J.W."/>
            <person name="Crous P.W."/>
            <person name="Grigoriev I.V."/>
        </authorList>
    </citation>
    <scope>NUCLEOTIDE SEQUENCE</scope>
    <source>
        <strain evidence="3">CBS 342.82</strain>
    </source>
</reference>
<dbReference type="InterPro" id="IPR057394">
    <property type="entry name" value="PIGBOS1"/>
</dbReference>
<organism evidence="3">
    <name type="scientific">Dissoconium aciculare CBS 342.82</name>
    <dbReference type="NCBI Taxonomy" id="1314786"/>
    <lineage>
        <taxon>Eukaryota</taxon>
        <taxon>Fungi</taxon>
        <taxon>Dikarya</taxon>
        <taxon>Ascomycota</taxon>
        <taxon>Pezizomycotina</taxon>
        <taxon>Dothideomycetes</taxon>
        <taxon>Dothideomycetidae</taxon>
        <taxon>Mycosphaerellales</taxon>
        <taxon>Dissoconiaceae</taxon>
        <taxon>Dissoconium</taxon>
    </lineage>
</organism>
<reference evidence="3" key="3">
    <citation type="submission" date="2025-08" db="UniProtKB">
        <authorList>
            <consortium name="RefSeq"/>
        </authorList>
    </citation>
    <scope>IDENTIFICATION</scope>
    <source>
        <strain evidence="3">CBS 342.82</strain>
    </source>
</reference>
<name>A0A6J3MF40_9PEZI</name>
<evidence type="ECO:0000313" key="3">
    <source>
        <dbReference type="RefSeq" id="XP_033463305.1"/>
    </source>
</evidence>
<dbReference type="Proteomes" id="UP000504637">
    <property type="component" value="Unplaced"/>
</dbReference>
<keyword evidence="2" id="KW-1185">Reference proteome</keyword>
<dbReference type="OrthoDB" id="3909395at2759"/>
<dbReference type="AlphaFoldDB" id="A0A6J3MF40"/>
<dbReference type="RefSeq" id="XP_033463305.1">
    <property type="nucleotide sequence ID" value="XM_033607325.1"/>
</dbReference>
<dbReference type="Pfam" id="PF23670">
    <property type="entry name" value="PIGBOS1"/>
    <property type="match status" value="1"/>
</dbReference>
<reference evidence="3" key="2">
    <citation type="submission" date="2020-04" db="EMBL/GenBank/DDBJ databases">
        <authorList>
            <consortium name="NCBI Genome Project"/>
        </authorList>
    </citation>
    <scope>NUCLEOTIDE SEQUENCE</scope>
    <source>
        <strain evidence="3">CBS 342.82</strain>
    </source>
</reference>
<sequence length="123" mass="13090">MQKAFAVAGPVLATIFGVFTVYTSFQPALQQQKDEREGNFAAQHIQPANKDTAISDAILSDLREVRRDVVGKAERGGFAWGIRQALFGPKETSSSAQQVPIDAGAAQVPARPEDSKASGSSKT</sequence>
<proteinExistence type="predicted"/>
<protein>
    <submittedName>
        <fullName evidence="3">Uncharacterized protein</fullName>
    </submittedName>
</protein>
<gene>
    <name evidence="3" type="ORF">K489DRAFT_407035</name>
</gene>
<evidence type="ECO:0000313" key="2">
    <source>
        <dbReference type="Proteomes" id="UP000504637"/>
    </source>
</evidence>
<dbReference type="GeneID" id="54365125"/>